<organism evidence="1 2">
    <name type="scientific">Neophaeococcomyces mojaviensis</name>
    <dbReference type="NCBI Taxonomy" id="3383035"/>
    <lineage>
        <taxon>Eukaryota</taxon>
        <taxon>Fungi</taxon>
        <taxon>Dikarya</taxon>
        <taxon>Ascomycota</taxon>
        <taxon>Pezizomycotina</taxon>
        <taxon>Eurotiomycetes</taxon>
        <taxon>Chaetothyriomycetidae</taxon>
        <taxon>Chaetothyriales</taxon>
        <taxon>Chaetothyriales incertae sedis</taxon>
        <taxon>Neophaeococcomyces</taxon>
    </lineage>
</organism>
<keyword evidence="2" id="KW-1185">Reference proteome</keyword>
<evidence type="ECO:0000313" key="1">
    <source>
        <dbReference type="EMBL" id="KAJ9651241.1"/>
    </source>
</evidence>
<gene>
    <name evidence="1" type="ORF">H2198_009470</name>
</gene>
<proteinExistence type="predicted"/>
<dbReference type="EMBL" id="JAPDRQ010000270">
    <property type="protein sequence ID" value="KAJ9651241.1"/>
    <property type="molecule type" value="Genomic_DNA"/>
</dbReference>
<sequence length="955" mass="109344">MNYSLLHQVTDHPGGERDFDAFFLQARCSNAPKFRLTPETGRHIFKQPLWTGWMQSELQKLLVITGPLGSGKTSYCVSILKEFRIDASRVVLSYFFNAAQSATDNAVQSFLTGIISQLWTAGCETVRRQVRSTLYSYLRTYSTLLDCPNDVLAYLARRLVGWVKPFALLVDGIDQCGSEQHSVVAALDKIISGRCLLAIAACRGFGPFDNLGYATRFELLPAIVYEDLKLVVQDELLRKLKLRGHGNEELREEVGQFILKHAQVNFLHARLLVDIISTKTRQNQVREIMENFSFKQLQDLPAQYEDLNATMESSLPKDDLLLRSHLLQIVAAAREPWKLDDIDEILAIDIKTMARDDGELSSDIRQDVERLGQLFLQIGPGGEVTFYHTAARDFFLERCFTINDANLYLAQKCIAVLSQPYYRDVNRAADLLKKHIIQSTKYGSSSDEAFSESPIYEYAVKHFHEHLVRVIDPPEDLVAKFGRFLRGTEFVSWSEALFGLQRGNGFNGHNVVFKRLLPWVKGLSPENQREISINDYFELPHVLLADILKDGQQDAILQYLPRIRVGTFFNGAAQREEDWQKAVENKEIVVKGLSSILEPKDQFLLKARSALYQEYFWQKKFIEAREQLLELYKLQMEVVGESKEDVYETAWLLGYAYIALREFDEAGKLLQNAADRVQKLRGKEYLLFLFLCFLEGQRLDAIQELEKARAHYETVLETLVRLVGSENSFTLMVKTALGSLLRKQQCFKEAETLLFEGYAGRQLIFTIDINVNVDAAMQLALMYRDKGAGEKCIETLDSVAKSEVFQLDFERHCQQTHIRALVAFDDGKYDEPKGWLLALLEEASGEGRDKNNRELLWVRIDLADVMRRHDEADEALMLFADLVRGTKIGEEDLRDEPEPVSQLRIAEKALRFERRAKFAESRQLLNENNLEWIRDADFWILTQGGPIIDTAIIKS</sequence>
<evidence type="ECO:0000313" key="2">
    <source>
        <dbReference type="Proteomes" id="UP001172386"/>
    </source>
</evidence>
<reference evidence="1" key="1">
    <citation type="submission" date="2022-10" db="EMBL/GenBank/DDBJ databases">
        <title>Culturing micro-colonial fungi from biological soil crusts in the Mojave desert and describing Neophaeococcomyces mojavensis, and introducing the new genera and species Taxawa tesnikishii.</title>
        <authorList>
            <person name="Kurbessoian T."/>
            <person name="Stajich J.E."/>
        </authorList>
    </citation>
    <scope>NUCLEOTIDE SEQUENCE</scope>
    <source>
        <strain evidence="1">JES_112</strain>
    </source>
</reference>
<name>A0ACC2ZUD9_9EURO</name>
<dbReference type="Proteomes" id="UP001172386">
    <property type="component" value="Unassembled WGS sequence"/>
</dbReference>
<accession>A0ACC2ZUD9</accession>
<comment type="caution">
    <text evidence="1">The sequence shown here is derived from an EMBL/GenBank/DDBJ whole genome shotgun (WGS) entry which is preliminary data.</text>
</comment>
<protein>
    <submittedName>
        <fullName evidence="1">Uncharacterized protein</fullName>
    </submittedName>
</protein>